<keyword evidence="8" id="KW-0811">Translocation</keyword>
<evidence type="ECO:0000313" key="12">
    <source>
        <dbReference type="Proteomes" id="UP000177025"/>
    </source>
</evidence>
<dbReference type="GO" id="GO:0005886">
    <property type="term" value="C:plasma membrane"/>
    <property type="evidence" value="ECO:0007669"/>
    <property type="project" value="UniProtKB-SubCell"/>
</dbReference>
<evidence type="ECO:0000256" key="3">
    <source>
        <dbReference type="ARBA" id="ARBA00022448"/>
    </source>
</evidence>
<evidence type="ECO:0000256" key="9">
    <source>
        <dbReference type="ARBA" id="ARBA00023136"/>
    </source>
</evidence>
<evidence type="ECO:0000256" key="10">
    <source>
        <dbReference type="SAM" id="Phobius"/>
    </source>
</evidence>
<dbReference type="NCBIfam" id="TIGR00739">
    <property type="entry name" value="yajC"/>
    <property type="match status" value="1"/>
</dbReference>
<proteinExistence type="inferred from homology"/>
<keyword evidence="4" id="KW-1003">Cell membrane</keyword>
<keyword evidence="7 10" id="KW-1133">Transmembrane helix</keyword>
<evidence type="ECO:0000256" key="1">
    <source>
        <dbReference type="ARBA" id="ARBA00004162"/>
    </source>
</evidence>
<evidence type="ECO:0000256" key="6">
    <source>
        <dbReference type="ARBA" id="ARBA00022927"/>
    </source>
</evidence>
<keyword evidence="9 10" id="KW-0472">Membrane</keyword>
<sequence length="112" mass="12587">MTFFLFAQSCEQTGGQQGNPILQLVPLLLIFVVFYFLLIRPQQKKQKEHRKMVEGINRGDRIITSSGIHGTVAGVKDRTFVITIADGVKIEVEKSHVVTKLNKTMESQNEGN</sequence>
<evidence type="ECO:0000256" key="5">
    <source>
        <dbReference type="ARBA" id="ARBA00022692"/>
    </source>
</evidence>
<dbReference type="InterPro" id="IPR003849">
    <property type="entry name" value="Preprotein_translocase_YajC"/>
</dbReference>
<protein>
    <submittedName>
        <fullName evidence="11">Preprotein translocase subunit YajC</fullName>
    </submittedName>
</protein>
<evidence type="ECO:0000256" key="8">
    <source>
        <dbReference type="ARBA" id="ARBA00023010"/>
    </source>
</evidence>
<evidence type="ECO:0000256" key="4">
    <source>
        <dbReference type="ARBA" id="ARBA00022475"/>
    </source>
</evidence>
<evidence type="ECO:0000256" key="7">
    <source>
        <dbReference type="ARBA" id="ARBA00022989"/>
    </source>
</evidence>
<evidence type="ECO:0000313" key="11">
    <source>
        <dbReference type="EMBL" id="OGC41727.1"/>
    </source>
</evidence>
<organism evidence="11 12">
    <name type="scientific">candidate division WOR-3 bacterium RBG_13_43_14</name>
    <dbReference type="NCBI Taxonomy" id="1802590"/>
    <lineage>
        <taxon>Bacteria</taxon>
        <taxon>Bacteria division WOR-3</taxon>
    </lineage>
</organism>
<dbReference type="SMART" id="SM01323">
    <property type="entry name" value="YajC"/>
    <property type="match status" value="1"/>
</dbReference>
<keyword evidence="3" id="KW-0813">Transport</keyword>
<dbReference type="PANTHER" id="PTHR33909">
    <property type="entry name" value="SEC TRANSLOCON ACCESSORY COMPLEX SUBUNIT YAJC"/>
    <property type="match status" value="1"/>
</dbReference>
<evidence type="ECO:0000256" key="2">
    <source>
        <dbReference type="ARBA" id="ARBA00006742"/>
    </source>
</evidence>
<dbReference type="Proteomes" id="UP000177025">
    <property type="component" value="Unassembled WGS sequence"/>
</dbReference>
<comment type="caution">
    <text evidence="11">The sequence shown here is derived from an EMBL/GenBank/DDBJ whole genome shotgun (WGS) entry which is preliminary data.</text>
</comment>
<gene>
    <name evidence="11" type="ORF">A2Y85_04640</name>
</gene>
<keyword evidence="5 10" id="KW-0812">Transmembrane</keyword>
<dbReference type="GO" id="GO:0015031">
    <property type="term" value="P:protein transport"/>
    <property type="evidence" value="ECO:0007669"/>
    <property type="project" value="UniProtKB-KW"/>
</dbReference>
<comment type="similarity">
    <text evidence="2">Belongs to the YajC family.</text>
</comment>
<dbReference type="Pfam" id="PF02699">
    <property type="entry name" value="YajC"/>
    <property type="match status" value="1"/>
</dbReference>
<feature type="transmembrane region" description="Helical" evidence="10">
    <location>
        <begin position="20"/>
        <end position="39"/>
    </location>
</feature>
<comment type="subcellular location">
    <subcellularLocation>
        <location evidence="1">Cell membrane</location>
        <topology evidence="1">Single-pass membrane protein</topology>
    </subcellularLocation>
</comment>
<dbReference type="PANTHER" id="PTHR33909:SF1">
    <property type="entry name" value="SEC TRANSLOCON ACCESSORY COMPLEX SUBUNIT YAJC"/>
    <property type="match status" value="1"/>
</dbReference>
<accession>A0A1F4UA25</accession>
<dbReference type="AlphaFoldDB" id="A0A1F4UA25"/>
<dbReference type="EMBL" id="MEUM01000097">
    <property type="protein sequence ID" value="OGC41727.1"/>
    <property type="molecule type" value="Genomic_DNA"/>
</dbReference>
<name>A0A1F4UA25_UNCW3</name>
<keyword evidence="6" id="KW-0653">Protein transport</keyword>
<dbReference type="PRINTS" id="PR01853">
    <property type="entry name" value="YAJCTRNLCASE"/>
</dbReference>
<reference evidence="11 12" key="1">
    <citation type="journal article" date="2016" name="Nat. Commun.">
        <title>Thousands of microbial genomes shed light on interconnected biogeochemical processes in an aquifer system.</title>
        <authorList>
            <person name="Anantharaman K."/>
            <person name="Brown C.T."/>
            <person name="Hug L.A."/>
            <person name="Sharon I."/>
            <person name="Castelle C.J."/>
            <person name="Probst A.J."/>
            <person name="Thomas B.C."/>
            <person name="Singh A."/>
            <person name="Wilkins M.J."/>
            <person name="Karaoz U."/>
            <person name="Brodie E.L."/>
            <person name="Williams K.H."/>
            <person name="Hubbard S.S."/>
            <person name="Banfield J.F."/>
        </authorList>
    </citation>
    <scope>NUCLEOTIDE SEQUENCE [LARGE SCALE GENOMIC DNA]</scope>
</reference>